<dbReference type="Proteomes" id="UP000324748">
    <property type="component" value="Unassembled WGS sequence"/>
</dbReference>
<dbReference type="AlphaFoldDB" id="A0A5B0NBR4"/>
<sequence>MVNGTFASEDFIFTLKAKVIKCTRERVNTITSASANGVGREIGGTVISPDKD</sequence>
<comment type="caution">
    <text evidence="1">The sequence shown here is derived from an EMBL/GenBank/DDBJ whole genome shotgun (WGS) entry which is preliminary data.</text>
</comment>
<proteinExistence type="predicted"/>
<name>A0A5B0NBR4_PUCGR</name>
<dbReference type="EMBL" id="VSWC01000106">
    <property type="protein sequence ID" value="KAA1085418.1"/>
    <property type="molecule type" value="Genomic_DNA"/>
</dbReference>
<reference evidence="1 2" key="1">
    <citation type="submission" date="2019-05" db="EMBL/GenBank/DDBJ databases">
        <title>Emergence of the Ug99 lineage of the wheat stem rust pathogen through somatic hybridization.</title>
        <authorList>
            <person name="Li F."/>
            <person name="Upadhyaya N.M."/>
            <person name="Sperschneider J."/>
            <person name="Matny O."/>
            <person name="Nguyen-Phuc H."/>
            <person name="Mago R."/>
            <person name="Raley C."/>
            <person name="Miller M.E."/>
            <person name="Silverstein K.A.T."/>
            <person name="Henningsen E."/>
            <person name="Hirsch C.D."/>
            <person name="Visser B."/>
            <person name="Pretorius Z.A."/>
            <person name="Steffenson B.J."/>
            <person name="Schwessinger B."/>
            <person name="Dodds P.N."/>
            <person name="Figueroa M."/>
        </authorList>
    </citation>
    <scope>NUCLEOTIDE SEQUENCE [LARGE SCALE GENOMIC DNA]</scope>
    <source>
        <strain evidence="1">21-0</strain>
    </source>
</reference>
<evidence type="ECO:0000313" key="2">
    <source>
        <dbReference type="Proteomes" id="UP000324748"/>
    </source>
</evidence>
<evidence type="ECO:0000313" key="1">
    <source>
        <dbReference type="EMBL" id="KAA1085418.1"/>
    </source>
</evidence>
<accession>A0A5B0NBR4</accession>
<gene>
    <name evidence="1" type="ORF">PGT21_006594</name>
</gene>
<organism evidence="1 2">
    <name type="scientific">Puccinia graminis f. sp. tritici</name>
    <dbReference type="NCBI Taxonomy" id="56615"/>
    <lineage>
        <taxon>Eukaryota</taxon>
        <taxon>Fungi</taxon>
        <taxon>Dikarya</taxon>
        <taxon>Basidiomycota</taxon>
        <taxon>Pucciniomycotina</taxon>
        <taxon>Pucciniomycetes</taxon>
        <taxon>Pucciniales</taxon>
        <taxon>Pucciniaceae</taxon>
        <taxon>Puccinia</taxon>
    </lineage>
</organism>
<protein>
    <submittedName>
        <fullName evidence="1">Uncharacterized protein</fullName>
    </submittedName>
</protein>
<keyword evidence="2" id="KW-1185">Reference proteome</keyword>